<keyword evidence="3" id="KW-1185">Reference proteome</keyword>
<name>A7K9F2_9PHYC</name>
<evidence type="ECO:0000313" key="3">
    <source>
        <dbReference type="Proteomes" id="UP000202420"/>
    </source>
</evidence>
<dbReference type="RefSeq" id="YP_001427023.1">
    <property type="nucleotide sequence ID" value="NC_008724.1"/>
</dbReference>
<proteinExistence type="predicted"/>
<organism evidence="2 3">
    <name type="scientific">Chlorovirus heliozoae</name>
    <dbReference type="NCBI Taxonomy" id="322019"/>
    <lineage>
        <taxon>Viruses</taxon>
        <taxon>Varidnaviria</taxon>
        <taxon>Bamfordvirae</taxon>
        <taxon>Nucleocytoviricota</taxon>
        <taxon>Megaviricetes</taxon>
        <taxon>Algavirales</taxon>
        <taxon>Phycodnaviridae</taxon>
        <taxon>Chlorovirus</taxon>
    </lineage>
</organism>
<protein>
    <submittedName>
        <fullName evidence="2">Uncharacterized protein Z542L</fullName>
    </submittedName>
</protein>
<dbReference type="Proteomes" id="UP000202420">
    <property type="component" value="Segment"/>
</dbReference>
<evidence type="ECO:0000313" key="2">
    <source>
        <dbReference type="EMBL" id="ABT16676.1"/>
    </source>
</evidence>
<gene>
    <name evidence="2" type="primary">Z542L</name>
    <name evidence="2" type="ORF">ATCV1_Z542L</name>
</gene>
<dbReference type="KEGG" id="vg:5470424"/>
<feature type="coiled-coil region" evidence="1">
    <location>
        <begin position="16"/>
        <end position="43"/>
    </location>
</feature>
<accession>A7K9F2</accession>
<keyword evidence="1" id="KW-0175">Coiled coil</keyword>
<sequence length="82" mass="9275">MAVPSRAEMMEIIQQLQHELDGIDDAQREIDGFQRELDGVQHILDGAHRGLDGLEARMTAVEKVWGDMKNDIAELKSLRGIY</sequence>
<dbReference type="GeneID" id="5470424"/>
<reference evidence="2 3" key="1">
    <citation type="submission" date="2006-09" db="EMBL/GenBank/DDBJ databases">
        <title>Sequence and annotation of the 288-kb ATCV-1 virus that infects an endosymbiotic Chlorella strain of the heliozoon Acanthocystis turfacea.</title>
        <authorList>
            <person name="Fitzgerald L.A."/>
            <person name="Graves M.V."/>
            <person name="Li X."/>
            <person name="Pfitzner A.J.P."/>
            <person name="Hartigan J."/>
            <person name="Van Etten J.L."/>
        </authorList>
    </citation>
    <scope>NUCLEOTIDE SEQUENCE [LARGE SCALE GENOMIC DNA]</scope>
    <source>
        <strain evidence="2 3">ATCV-1</strain>
    </source>
</reference>
<evidence type="ECO:0000256" key="1">
    <source>
        <dbReference type="SAM" id="Coils"/>
    </source>
</evidence>
<dbReference type="EMBL" id="EF101928">
    <property type="protein sequence ID" value="ABT16676.1"/>
    <property type="molecule type" value="Genomic_DNA"/>
</dbReference>